<proteinExistence type="predicted"/>
<keyword evidence="5" id="KW-0560">Oxidoreductase</keyword>
<dbReference type="GO" id="GO:0006979">
    <property type="term" value="P:response to oxidative stress"/>
    <property type="evidence" value="ECO:0007669"/>
    <property type="project" value="InterPro"/>
</dbReference>
<dbReference type="InterPro" id="IPR010255">
    <property type="entry name" value="Haem_peroxidase_sf"/>
</dbReference>
<dbReference type="InterPro" id="IPR019791">
    <property type="entry name" value="Haem_peroxidase_animal"/>
</dbReference>
<keyword evidence="4" id="KW-0732">Signal</keyword>
<keyword evidence="2" id="KW-0964">Secreted</keyword>
<accession>A0A1I6FJQ8</accession>
<dbReference type="InterPro" id="IPR037120">
    <property type="entry name" value="Haem_peroxidase_sf_animal"/>
</dbReference>
<organism evidence="5 6">
    <name type="scientific">Lentzea waywayandensis</name>
    <dbReference type="NCBI Taxonomy" id="84724"/>
    <lineage>
        <taxon>Bacteria</taxon>
        <taxon>Bacillati</taxon>
        <taxon>Actinomycetota</taxon>
        <taxon>Actinomycetes</taxon>
        <taxon>Pseudonocardiales</taxon>
        <taxon>Pseudonocardiaceae</taxon>
        <taxon>Lentzea</taxon>
    </lineage>
</organism>
<keyword evidence="3" id="KW-0325">Glycoprotein</keyword>
<dbReference type="GO" id="GO:0005576">
    <property type="term" value="C:extracellular region"/>
    <property type="evidence" value="ECO:0007669"/>
    <property type="project" value="UniProtKB-SubCell"/>
</dbReference>
<evidence type="ECO:0000313" key="5">
    <source>
        <dbReference type="EMBL" id="SFR30114.1"/>
    </source>
</evidence>
<evidence type="ECO:0000256" key="2">
    <source>
        <dbReference type="ARBA" id="ARBA00022525"/>
    </source>
</evidence>
<dbReference type="PANTHER" id="PTHR11475">
    <property type="entry name" value="OXIDASE/PEROXIDASE"/>
    <property type="match status" value="1"/>
</dbReference>
<dbReference type="Gene3D" id="1.10.640.10">
    <property type="entry name" value="Haem peroxidase domain superfamily, animal type"/>
    <property type="match status" value="1"/>
</dbReference>
<dbReference type="RefSeq" id="WP_093606467.1">
    <property type="nucleotide sequence ID" value="NZ_FOYL01000028.1"/>
</dbReference>
<evidence type="ECO:0000313" key="6">
    <source>
        <dbReference type="Proteomes" id="UP000198583"/>
    </source>
</evidence>
<dbReference type="PANTHER" id="PTHR11475:SF4">
    <property type="entry name" value="CHORION PEROXIDASE"/>
    <property type="match status" value="1"/>
</dbReference>
<feature type="signal peptide" evidence="4">
    <location>
        <begin position="1"/>
        <end position="24"/>
    </location>
</feature>
<dbReference type="GO" id="GO:0004601">
    <property type="term" value="F:peroxidase activity"/>
    <property type="evidence" value="ECO:0007669"/>
    <property type="project" value="UniProtKB-KW"/>
</dbReference>
<dbReference type="PROSITE" id="PS50292">
    <property type="entry name" value="PEROXIDASE_3"/>
    <property type="match status" value="1"/>
</dbReference>
<dbReference type="Proteomes" id="UP000198583">
    <property type="component" value="Unassembled WGS sequence"/>
</dbReference>
<keyword evidence="6" id="KW-1185">Reference proteome</keyword>
<name>A0A1I6FJQ8_9PSEU</name>
<dbReference type="OrthoDB" id="9765610at2"/>
<evidence type="ECO:0000256" key="1">
    <source>
        <dbReference type="ARBA" id="ARBA00004613"/>
    </source>
</evidence>
<sequence>MQVLRKAAALVAIGALLGGGIAHAESPFFEVQSLDGRGNNRAHPEWGTVGEGYSRLAPPRYADGAGQPAEGPNARYVSNRIFAEGGQRYLSERHVSQWAQVWAQFVDHTFGLREDTAVDASIPWDNEAPLESVRNDLLSTPMRRSGEVPGSSPREQKNIVSSYLDGWAVYGGSQERLDWLRDGAKLLLPNNLLPRRDARGNSATAPPMTGPFGAITSGPGVVTGDMRGMENGTITAVQTLFAREHNRIVDRLPAHLSDEEKFQIARKVVSAEQQWITYQEFLPAMGVRLAPYRGYNPSVRTSLANEFATVGYRSHSMVRGDLSVVTEAARYSEAQLKTLRDKGFTVTITGAKAEVAVPPQLLPFNPDLVDDVQLGPLLQSFGRQDEGLNDELIDENTLRSIIFVIPGCQPRCLTAVIDVAALDVQRGRDHGIASYNDVRRAYGLAPKPSFQAISGEATESFPADPELTPGAEIDDPDSLDWISPGQRRTTVAARMKAIYGDVHGLDAIVGMMAEPRLPGSEFGELQQAIWKKQFEALRDGDRFFHANDPALRSIKARYGIDYRRTLGDLISANTDIRRDGLAYNVFRTHPSMG</sequence>
<dbReference type="EMBL" id="FOYL01000028">
    <property type="protein sequence ID" value="SFR30114.1"/>
    <property type="molecule type" value="Genomic_DNA"/>
</dbReference>
<reference evidence="6" key="1">
    <citation type="submission" date="2016-10" db="EMBL/GenBank/DDBJ databases">
        <authorList>
            <person name="Varghese N."/>
            <person name="Submissions S."/>
        </authorList>
    </citation>
    <scope>NUCLEOTIDE SEQUENCE [LARGE SCALE GENOMIC DNA]</scope>
    <source>
        <strain evidence="6">DSM 44232</strain>
    </source>
</reference>
<dbReference type="GO" id="GO:0020037">
    <property type="term" value="F:heme binding"/>
    <property type="evidence" value="ECO:0007669"/>
    <property type="project" value="InterPro"/>
</dbReference>
<evidence type="ECO:0000256" key="3">
    <source>
        <dbReference type="ARBA" id="ARBA00023180"/>
    </source>
</evidence>
<protein>
    <submittedName>
        <fullName evidence="5">Animal haem peroxidase</fullName>
    </submittedName>
</protein>
<dbReference type="STRING" id="84724.SAMN04488564_12829"/>
<evidence type="ECO:0000256" key="4">
    <source>
        <dbReference type="SAM" id="SignalP"/>
    </source>
</evidence>
<gene>
    <name evidence="5" type="ORF">SAMN04488564_12829</name>
</gene>
<keyword evidence="5" id="KW-0575">Peroxidase</keyword>
<dbReference type="SUPFAM" id="SSF48113">
    <property type="entry name" value="Heme-dependent peroxidases"/>
    <property type="match status" value="1"/>
</dbReference>
<comment type="subcellular location">
    <subcellularLocation>
        <location evidence="1">Secreted</location>
    </subcellularLocation>
</comment>
<dbReference type="AlphaFoldDB" id="A0A1I6FJQ8"/>
<dbReference type="Pfam" id="PF03098">
    <property type="entry name" value="An_peroxidase"/>
    <property type="match status" value="1"/>
</dbReference>
<feature type="chain" id="PRO_5011745419" evidence="4">
    <location>
        <begin position="25"/>
        <end position="593"/>
    </location>
</feature>